<dbReference type="Proteomes" id="UP000017559">
    <property type="component" value="Unassembled WGS sequence"/>
</dbReference>
<keyword evidence="2" id="KW-1185">Reference proteome</keyword>
<dbReference type="OrthoDB" id="3265815at2759"/>
<protein>
    <recommendedName>
        <fullName evidence="3">BTB domain-containing protein</fullName>
    </recommendedName>
</protein>
<sequence>MFPQPTNTIQGNQCTLADSRYSQTRKLEGADPAGYKREIAPMQISQNFGPDVAGSGRPNPDISLISNDFVIFYADQSTLLRLSNNNFKGLLPLPNRQHKEVFLQDLSSSELEIFLQAIYNIPTTPASTACEGNMTKLHILVRGVRWLPIFGIPAKSVIFPNTHAFNCIVSFAPLCPVEVYAFAGYHDMDDLAVAVSPHTLPFEPWNIDEELAVRMGAKYLSRLVRLHLRRRSILMNMLAIEPELHSPTKACGLGAQRELKEKWYMAIALLTPEIKADTETGHIRELVMAQTNDLTCEECIKARDARLNAILTEWSISVRSI</sequence>
<dbReference type="EMBL" id="AWSO01000061">
    <property type="protein sequence ID" value="ESK95773.1"/>
    <property type="molecule type" value="Genomic_DNA"/>
</dbReference>
<evidence type="ECO:0000313" key="1">
    <source>
        <dbReference type="EMBL" id="ESK95773.1"/>
    </source>
</evidence>
<proteinExistence type="predicted"/>
<name>V2X9C1_MONRO</name>
<accession>V2X9C1</accession>
<dbReference type="STRING" id="1381753.V2X9C1"/>
<reference evidence="1 2" key="1">
    <citation type="journal article" date="2014" name="BMC Genomics">
        <title>Genome and secretome analysis of the hemibiotrophic fungal pathogen, Moniliophthora roreri, which causes frosty pod rot disease of cacao: mechanisms of the biotrophic and necrotrophic phases.</title>
        <authorList>
            <person name="Meinhardt L.W."/>
            <person name="Costa G.G.L."/>
            <person name="Thomazella D.P.T."/>
            <person name="Teixeira P.J.P.L."/>
            <person name="Carazzolle M.F."/>
            <person name="Schuster S.C."/>
            <person name="Carlson J.E."/>
            <person name="Guiltinan M.J."/>
            <person name="Mieczkowski P."/>
            <person name="Farmer A."/>
            <person name="Ramaraj T."/>
            <person name="Crozier J."/>
            <person name="Davis R.E."/>
            <person name="Shao J."/>
            <person name="Melnick R.L."/>
            <person name="Pereira G.A.G."/>
            <person name="Bailey B.A."/>
        </authorList>
    </citation>
    <scope>NUCLEOTIDE SEQUENCE [LARGE SCALE GENOMIC DNA]</scope>
    <source>
        <strain evidence="1 2">MCA 2997</strain>
    </source>
</reference>
<dbReference type="KEGG" id="mrr:Moror_12385"/>
<evidence type="ECO:0000313" key="2">
    <source>
        <dbReference type="Proteomes" id="UP000017559"/>
    </source>
</evidence>
<dbReference type="AlphaFoldDB" id="V2X9C1"/>
<comment type="caution">
    <text evidence="1">The sequence shown here is derived from an EMBL/GenBank/DDBJ whole genome shotgun (WGS) entry which is preliminary data.</text>
</comment>
<organism evidence="1 2">
    <name type="scientific">Moniliophthora roreri (strain MCA 2997)</name>
    <name type="common">Cocoa frosty pod rot fungus</name>
    <name type="synonym">Crinipellis roreri</name>
    <dbReference type="NCBI Taxonomy" id="1381753"/>
    <lineage>
        <taxon>Eukaryota</taxon>
        <taxon>Fungi</taxon>
        <taxon>Dikarya</taxon>
        <taxon>Basidiomycota</taxon>
        <taxon>Agaricomycotina</taxon>
        <taxon>Agaricomycetes</taxon>
        <taxon>Agaricomycetidae</taxon>
        <taxon>Agaricales</taxon>
        <taxon>Marasmiineae</taxon>
        <taxon>Marasmiaceae</taxon>
        <taxon>Moniliophthora</taxon>
    </lineage>
</organism>
<dbReference type="HOGENOM" id="CLU_051530_0_0_1"/>
<gene>
    <name evidence="1" type="ORF">Moror_12385</name>
</gene>
<evidence type="ECO:0008006" key="3">
    <source>
        <dbReference type="Google" id="ProtNLM"/>
    </source>
</evidence>